<dbReference type="Pfam" id="PF13560">
    <property type="entry name" value="HTH_31"/>
    <property type="match status" value="1"/>
</dbReference>
<dbReference type="InterPro" id="IPR001387">
    <property type="entry name" value="Cro/C1-type_HTH"/>
</dbReference>
<dbReference type="Pfam" id="PF12773">
    <property type="entry name" value="DZR"/>
    <property type="match status" value="1"/>
</dbReference>
<feature type="domain" description="HTH cro/C1-type" evidence="1">
    <location>
        <begin position="14"/>
        <end position="71"/>
    </location>
</feature>
<evidence type="ECO:0000313" key="2">
    <source>
        <dbReference type="EMBL" id="MBW4465543.1"/>
    </source>
</evidence>
<dbReference type="InterPro" id="IPR025874">
    <property type="entry name" value="DZR"/>
</dbReference>
<organism evidence="2 3">
    <name type="scientific">Pegethrix bostrychoides GSE-TBD4-15B</name>
    <dbReference type="NCBI Taxonomy" id="2839662"/>
    <lineage>
        <taxon>Bacteria</taxon>
        <taxon>Bacillati</taxon>
        <taxon>Cyanobacteriota</taxon>
        <taxon>Cyanophyceae</taxon>
        <taxon>Oculatellales</taxon>
        <taxon>Oculatellaceae</taxon>
        <taxon>Pegethrix</taxon>
    </lineage>
</organism>
<proteinExistence type="predicted"/>
<dbReference type="SMART" id="SM00530">
    <property type="entry name" value="HTH_XRE"/>
    <property type="match status" value="1"/>
</dbReference>
<dbReference type="AlphaFoldDB" id="A0A951PAA4"/>
<sequence length="146" mass="16389">MELLPKDELLKDYIKRIRELKGLTRLKLAKLAAVHVSTIARIESGSTGAEKPRREVQERICKALQIPVEYMQASAKGQSVSHPQTNKVCLSCWVPGSSPDIRWSEVDARFCLKCGAGLRDQCERCKEPILLRGRFCPGCGSSYKRD</sequence>
<name>A0A951PAA4_9CYAN</name>
<dbReference type="PROSITE" id="PS50943">
    <property type="entry name" value="HTH_CROC1"/>
    <property type="match status" value="1"/>
</dbReference>
<reference evidence="2" key="2">
    <citation type="journal article" date="2022" name="Microbiol. Resour. Announc.">
        <title>Metagenome Sequencing to Explore Phylogenomics of Terrestrial Cyanobacteria.</title>
        <authorList>
            <person name="Ward R.D."/>
            <person name="Stajich J.E."/>
            <person name="Johansen J.R."/>
            <person name="Huntemann M."/>
            <person name="Clum A."/>
            <person name="Foster B."/>
            <person name="Foster B."/>
            <person name="Roux S."/>
            <person name="Palaniappan K."/>
            <person name="Varghese N."/>
            <person name="Mukherjee S."/>
            <person name="Reddy T.B.K."/>
            <person name="Daum C."/>
            <person name="Copeland A."/>
            <person name="Chen I.A."/>
            <person name="Ivanova N.N."/>
            <person name="Kyrpides N.C."/>
            <person name="Shapiro N."/>
            <person name="Eloe-Fadrosh E.A."/>
            <person name="Pietrasiak N."/>
        </authorList>
    </citation>
    <scope>NUCLEOTIDE SEQUENCE</scope>
    <source>
        <strain evidence="2">GSE-TBD4-15B</strain>
    </source>
</reference>
<comment type="caution">
    <text evidence="2">The sequence shown here is derived from an EMBL/GenBank/DDBJ whole genome shotgun (WGS) entry which is preliminary data.</text>
</comment>
<reference evidence="2" key="1">
    <citation type="submission" date="2021-05" db="EMBL/GenBank/DDBJ databases">
        <authorList>
            <person name="Pietrasiak N."/>
            <person name="Ward R."/>
            <person name="Stajich J.E."/>
            <person name="Kurbessoian T."/>
        </authorList>
    </citation>
    <scope>NUCLEOTIDE SEQUENCE</scope>
    <source>
        <strain evidence="2">GSE-TBD4-15B</strain>
    </source>
</reference>
<accession>A0A951PAA4</accession>
<evidence type="ECO:0000259" key="1">
    <source>
        <dbReference type="PROSITE" id="PS50943"/>
    </source>
</evidence>
<gene>
    <name evidence="2" type="ORF">KME07_08890</name>
</gene>
<dbReference type="GO" id="GO:0003677">
    <property type="term" value="F:DNA binding"/>
    <property type="evidence" value="ECO:0007669"/>
    <property type="project" value="InterPro"/>
</dbReference>
<dbReference type="InterPro" id="IPR010982">
    <property type="entry name" value="Lambda_DNA-bd_dom_sf"/>
</dbReference>
<dbReference type="CDD" id="cd00093">
    <property type="entry name" value="HTH_XRE"/>
    <property type="match status" value="1"/>
</dbReference>
<dbReference type="Gene3D" id="1.10.260.40">
    <property type="entry name" value="lambda repressor-like DNA-binding domains"/>
    <property type="match status" value="1"/>
</dbReference>
<dbReference type="EMBL" id="JAHHHV010000048">
    <property type="protein sequence ID" value="MBW4465543.1"/>
    <property type="molecule type" value="Genomic_DNA"/>
</dbReference>
<evidence type="ECO:0000313" key="3">
    <source>
        <dbReference type="Proteomes" id="UP000707356"/>
    </source>
</evidence>
<dbReference type="Proteomes" id="UP000707356">
    <property type="component" value="Unassembled WGS sequence"/>
</dbReference>
<protein>
    <submittedName>
        <fullName evidence="2">Helix-turn-helix domain-containing protein</fullName>
    </submittedName>
</protein>
<dbReference type="SUPFAM" id="SSF47413">
    <property type="entry name" value="lambda repressor-like DNA-binding domains"/>
    <property type="match status" value="1"/>
</dbReference>